<evidence type="ECO:0000256" key="1">
    <source>
        <dbReference type="SAM" id="MobiDB-lite"/>
    </source>
</evidence>
<evidence type="ECO:0000313" key="2">
    <source>
        <dbReference type="EMBL" id="KAK9808506.1"/>
    </source>
</evidence>
<dbReference type="Proteomes" id="UP001465755">
    <property type="component" value="Unassembled WGS sequence"/>
</dbReference>
<feature type="compositionally biased region" description="Basic residues" evidence="1">
    <location>
        <begin position="72"/>
        <end position="94"/>
    </location>
</feature>
<accession>A0AAW1PGK3</accession>
<feature type="compositionally biased region" description="Basic and acidic residues" evidence="1">
    <location>
        <begin position="118"/>
        <end position="129"/>
    </location>
</feature>
<feature type="region of interest" description="Disordered" evidence="1">
    <location>
        <begin position="39"/>
        <end position="141"/>
    </location>
</feature>
<keyword evidence="3" id="KW-1185">Reference proteome</keyword>
<dbReference type="EMBL" id="JALJOQ010000022">
    <property type="protein sequence ID" value="KAK9808506.1"/>
    <property type="molecule type" value="Genomic_DNA"/>
</dbReference>
<name>A0AAW1PGK3_9CHLO</name>
<evidence type="ECO:0000313" key="3">
    <source>
        <dbReference type="Proteomes" id="UP001465755"/>
    </source>
</evidence>
<proteinExistence type="predicted"/>
<organism evidence="2 3">
    <name type="scientific">Symbiochloris irregularis</name>
    <dbReference type="NCBI Taxonomy" id="706552"/>
    <lineage>
        <taxon>Eukaryota</taxon>
        <taxon>Viridiplantae</taxon>
        <taxon>Chlorophyta</taxon>
        <taxon>core chlorophytes</taxon>
        <taxon>Trebouxiophyceae</taxon>
        <taxon>Trebouxiales</taxon>
        <taxon>Trebouxiaceae</taxon>
        <taxon>Symbiochloris</taxon>
    </lineage>
</organism>
<reference evidence="2 3" key="1">
    <citation type="journal article" date="2024" name="Nat. Commun.">
        <title>Phylogenomics reveals the evolutionary origins of lichenization in chlorophyte algae.</title>
        <authorList>
            <person name="Puginier C."/>
            <person name="Libourel C."/>
            <person name="Otte J."/>
            <person name="Skaloud P."/>
            <person name="Haon M."/>
            <person name="Grisel S."/>
            <person name="Petersen M."/>
            <person name="Berrin J.G."/>
            <person name="Delaux P.M."/>
            <person name="Dal Grande F."/>
            <person name="Keller J."/>
        </authorList>
    </citation>
    <scope>NUCLEOTIDE SEQUENCE [LARGE SCALE GENOMIC DNA]</scope>
    <source>
        <strain evidence="2 3">SAG 2036</strain>
    </source>
</reference>
<feature type="compositionally biased region" description="Basic residues" evidence="1">
    <location>
        <begin position="106"/>
        <end position="117"/>
    </location>
</feature>
<feature type="compositionally biased region" description="Basic residues" evidence="1">
    <location>
        <begin position="130"/>
        <end position="141"/>
    </location>
</feature>
<sequence length="141" mass="15961">MAPPRPHGQQEADVPKVSEEGRAAWHQAIADKVQKKLNAQTKNTDWEERLEAAAEAGASLQAAQAAEPSPKKDKHKHKKHKHHKHKHHKHKHHSPSSSSSEDGAVKKHKKHHKRSRSRSVDSESSSDHHKVSKKSKHRHKD</sequence>
<feature type="compositionally biased region" description="Low complexity" evidence="1">
    <location>
        <begin position="53"/>
        <end position="68"/>
    </location>
</feature>
<feature type="compositionally biased region" description="Basic and acidic residues" evidence="1">
    <location>
        <begin position="8"/>
        <end position="23"/>
    </location>
</feature>
<dbReference type="AlphaFoldDB" id="A0AAW1PGK3"/>
<gene>
    <name evidence="2" type="ORF">WJX73_002778</name>
</gene>
<comment type="caution">
    <text evidence="2">The sequence shown here is derived from an EMBL/GenBank/DDBJ whole genome shotgun (WGS) entry which is preliminary data.</text>
</comment>
<feature type="region of interest" description="Disordered" evidence="1">
    <location>
        <begin position="1"/>
        <end position="24"/>
    </location>
</feature>
<protein>
    <submittedName>
        <fullName evidence="2">Uncharacterized protein</fullName>
    </submittedName>
</protein>